<protein>
    <submittedName>
        <fullName evidence="2">Uncharacterized protein</fullName>
    </submittedName>
</protein>
<proteinExistence type="predicted"/>
<feature type="compositionally biased region" description="Polar residues" evidence="1">
    <location>
        <begin position="556"/>
        <end position="571"/>
    </location>
</feature>
<organism evidence="2 3">
    <name type="scientific">Hyaloscypha variabilis (strain UAMH 11265 / GT02V1 / F)</name>
    <name type="common">Meliniomyces variabilis</name>
    <dbReference type="NCBI Taxonomy" id="1149755"/>
    <lineage>
        <taxon>Eukaryota</taxon>
        <taxon>Fungi</taxon>
        <taxon>Dikarya</taxon>
        <taxon>Ascomycota</taxon>
        <taxon>Pezizomycotina</taxon>
        <taxon>Leotiomycetes</taxon>
        <taxon>Helotiales</taxon>
        <taxon>Hyaloscyphaceae</taxon>
        <taxon>Hyaloscypha</taxon>
        <taxon>Hyaloscypha variabilis</taxon>
    </lineage>
</organism>
<dbReference type="EMBL" id="KZ613955">
    <property type="protein sequence ID" value="PMD33753.1"/>
    <property type="molecule type" value="Genomic_DNA"/>
</dbReference>
<accession>A0A2J6R5G3</accession>
<gene>
    <name evidence="2" type="ORF">L207DRAFT_571224</name>
</gene>
<dbReference type="OrthoDB" id="4776573at2759"/>
<feature type="region of interest" description="Disordered" evidence="1">
    <location>
        <begin position="555"/>
        <end position="590"/>
    </location>
</feature>
<dbReference type="Proteomes" id="UP000235786">
    <property type="component" value="Unassembled WGS sequence"/>
</dbReference>
<evidence type="ECO:0000313" key="3">
    <source>
        <dbReference type="Proteomes" id="UP000235786"/>
    </source>
</evidence>
<dbReference type="AlphaFoldDB" id="A0A2J6R5G3"/>
<keyword evidence="3" id="KW-1185">Reference proteome</keyword>
<evidence type="ECO:0000256" key="1">
    <source>
        <dbReference type="SAM" id="MobiDB-lite"/>
    </source>
</evidence>
<dbReference type="STRING" id="1149755.A0A2J6R5G3"/>
<evidence type="ECO:0000313" key="2">
    <source>
        <dbReference type="EMBL" id="PMD33753.1"/>
    </source>
</evidence>
<sequence length="590" mass="65551">MTVNPSFTLNTPSTSSLQSQVGKKTSVLAASETSLQPIEEERDSPTLDRAVDLLAVAAPHDISIDQTEVFEQLVIAYEKKNGEHPLSVLPASVRYRIYGFCFDDHDGRKICLSPKFAVRAVFPDDHFISPWTVLDPVLGSIHAFRGLRHDLMNYFWASYHFHVTINVFSGPIFSPLSHVWLLDYLDRIQRLTIEVDLTRFGGSSLRLAGTFGHNNDKVEKLVKGLFQKLIKRPDRLTIAELNLMCRRYGGLRPRDEKPDSAAVPYCPDDEIYIIQLMPQLRGILQRCRISGFTFDYTQLLLFSAFGEGDNEPDLILPHDTPWPYFTPIIESPVIISYLPALSAPPAPAGLGLIFDHRRSFSDASSAPAPFPDFGLTLHHSRSFSDEMDDQMSRFSSLFDFTIPLSGPLPEDSQNDADILHAEEQKGLTVRASFLSDGSTSLGSPTGASTPRFDYLGFGEIMCTRTFGFSESTGTSSQPRSLETLNELNERDPAFIRTVSALRTQSQLEANEQDPAFIRAIQAMRSSSQVDAAHIADESIPIASTTTVTLVEGPAQRSVSSMSARTNETKGSSIKRRYTSLMDKLRGRADT</sequence>
<name>A0A2J6R5G3_HYAVF</name>
<reference evidence="2 3" key="1">
    <citation type="submission" date="2016-04" db="EMBL/GenBank/DDBJ databases">
        <title>A degradative enzymes factory behind the ericoid mycorrhizal symbiosis.</title>
        <authorList>
            <consortium name="DOE Joint Genome Institute"/>
            <person name="Martino E."/>
            <person name="Morin E."/>
            <person name="Grelet G."/>
            <person name="Kuo A."/>
            <person name="Kohler A."/>
            <person name="Daghino S."/>
            <person name="Barry K."/>
            <person name="Choi C."/>
            <person name="Cichocki N."/>
            <person name="Clum A."/>
            <person name="Copeland A."/>
            <person name="Hainaut M."/>
            <person name="Haridas S."/>
            <person name="Labutti K."/>
            <person name="Lindquist E."/>
            <person name="Lipzen A."/>
            <person name="Khouja H.-R."/>
            <person name="Murat C."/>
            <person name="Ohm R."/>
            <person name="Olson A."/>
            <person name="Spatafora J."/>
            <person name="Veneault-Fourrey C."/>
            <person name="Henrissat B."/>
            <person name="Grigoriev I."/>
            <person name="Martin F."/>
            <person name="Perotto S."/>
        </authorList>
    </citation>
    <scope>NUCLEOTIDE SEQUENCE [LARGE SCALE GENOMIC DNA]</scope>
    <source>
        <strain evidence="2 3">F</strain>
    </source>
</reference>